<dbReference type="STRING" id="546871.SAMN04488543_3990"/>
<gene>
    <name evidence="2" type="ORF">SAMN04488543_3990</name>
</gene>
<dbReference type="Pfam" id="PF11349">
    <property type="entry name" value="DUF3151"/>
    <property type="match status" value="1"/>
</dbReference>
<feature type="region of interest" description="Disordered" evidence="1">
    <location>
        <begin position="1"/>
        <end position="27"/>
    </location>
</feature>
<dbReference type="PIRSF" id="PIRSF017349">
    <property type="entry name" value="UCP017349"/>
    <property type="match status" value="1"/>
</dbReference>
<name>A0A1H1ZTI7_9ACTN</name>
<dbReference type="OrthoDB" id="3826919at2"/>
<organism evidence="2 3">
    <name type="scientific">Friedmanniella luteola</name>
    <dbReference type="NCBI Taxonomy" id="546871"/>
    <lineage>
        <taxon>Bacteria</taxon>
        <taxon>Bacillati</taxon>
        <taxon>Actinomycetota</taxon>
        <taxon>Actinomycetes</taxon>
        <taxon>Propionibacteriales</taxon>
        <taxon>Nocardioidaceae</taxon>
        <taxon>Friedmanniella</taxon>
    </lineage>
</organism>
<dbReference type="Proteomes" id="UP000199092">
    <property type="component" value="Chromosome I"/>
</dbReference>
<sequence>MTETHRNLLAGSGAGPAPTLLPEDPATADLADRGREHFLATVAAHPDSTLCWALLAEAALTVGTLEADLGAYAYARTGYHRGLDALRRAGWKGAGPVPWEHVPNQGFLRALWALALAAERIGETPEHERCAQFLRDSSEAGFSHLEAASAGLRR</sequence>
<evidence type="ECO:0000313" key="3">
    <source>
        <dbReference type="Proteomes" id="UP000199092"/>
    </source>
</evidence>
<evidence type="ECO:0000256" key="1">
    <source>
        <dbReference type="SAM" id="MobiDB-lite"/>
    </source>
</evidence>
<keyword evidence="3" id="KW-1185">Reference proteome</keyword>
<evidence type="ECO:0000313" key="2">
    <source>
        <dbReference type="EMBL" id="SDT36899.1"/>
    </source>
</evidence>
<evidence type="ECO:0008006" key="4">
    <source>
        <dbReference type="Google" id="ProtNLM"/>
    </source>
</evidence>
<dbReference type="RefSeq" id="WP_091415264.1">
    <property type="nucleotide sequence ID" value="NZ_LT629749.1"/>
</dbReference>
<dbReference type="EMBL" id="LT629749">
    <property type="protein sequence ID" value="SDT36899.1"/>
    <property type="molecule type" value="Genomic_DNA"/>
</dbReference>
<reference evidence="2 3" key="1">
    <citation type="submission" date="2016-10" db="EMBL/GenBank/DDBJ databases">
        <authorList>
            <person name="de Groot N.N."/>
        </authorList>
    </citation>
    <scope>NUCLEOTIDE SEQUENCE [LARGE SCALE GENOMIC DNA]</scope>
    <source>
        <strain evidence="2 3">DSM 21741</strain>
    </source>
</reference>
<proteinExistence type="predicted"/>
<dbReference type="InterPro" id="IPR014487">
    <property type="entry name" value="DUF3151"/>
</dbReference>
<accession>A0A1H1ZTI7</accession>
<dbReference type="AlphaFoldDB" id="A0A1H1ZTI7"/>
<protein>
    <recommendedName>
        <fullName evidence="4">DUF3151 domain-containing protein</fullName>
    </recommendedName>
</protein>